<name>A0A1X7LRU3_9BACL</name>
<dbReference type="PROSITE" id="PS00409">
    <property type="entry name" value="PROKAR_NTER_METHYL"/>
    <property type="match status" value="1"/>
</dbReference>
<evidence type="ECO:0000256" key="1">
    <source>
        <dbReference type="ARBA" id="ARBA00004241"/>
    </source>
</evidence>
<keyword evidence="5" id="KW-0472">Membrane</keyword>
<accession>A0A1X7LRU3</accession>
<protein>
    <submittedName>
        <fullName evidence="7">Prepilin-type N-terminal cleavage/methylation domain-containing protein</fullName>
    </submittedName>
</protein>
<dbReference type="GO" id="GO:0005576">
    <property type="term" value="C:extracellular region"/>
    <property type="evidence" value="ECO:0007669"/>
    <property type="project" value="InterPro"/>
</dbReference>
<dbReference type="Gene3D" id="2.10.10.20">
    <property type="entry name" value="Carbohydrate-binding module superfamily 5/12"/>
    <property type="match status" value="1"/>
</dbReference>
<dbReference type="STRING" id="1852522.SAMN06295960_4175"/>
<dbReference type="SMART" id="SM00495">
    <property type="entry name" value="ChtBD3"/>
    <property type="match status" value="1"/>
</dbReference>
<sequence>MLKQLQSERGFTLLEVLAAFVLLALMSALVIGIFLNGYKSITKMGDRSEKMHITRSLVEQSSSGTAVNLNLPNASGSGSITISGEEVNALIDGTASSNITLFIPTPPAWTSGTSYTLHDKVRHNNVNYICLVPHVADSSNKPHNTSSYWKVTSS</sequence>
<comment type="subcellular location">
    <subcellularLocation>
        <location evidence="1">Cell surface</location>
    </subcellularLocation>
</comment>
<dbReference type="CDD" id="cd12214">
    <property type="entry name" value="ChiA1_BD"/>
    <property type="match status" value="1"/>
</dbReference>
<evidence type="ECO:0000256" key="2">
    <source>
        <dbReference type="ARBA" id="ARBA00022801"/>
    </source>
</evidence>
<dbReference type="Pfam" id="PF07963">
    <property type="entry name" value="N_methyl"/>
    <property type="match status" value="1"/>
</dbReference>
<keyword evidence="5" id="KW-1133">Transmembrane helix</keyword>
<dbReference type="Proteomes" id="UP000193834">
    <property type="component" value="Unassembled WGS sequence"/>
</dbReference>
<dbReference type="AlphaFoldDB" id="A0A1X7LRU3"/>
<dbReference type="RefSeq" id="WP_176228993.1">
    <property type="nucleotide sequence ID" value="NZ_FXAZ01000007.1"/>
</dbReference>
<keyword evidence="5" id="KW-0812">Transmembrane</keyword>
<dbReference type="GO" id="GO:0000272">
    <property type="term" value="P:polysaccharide catabolic process"/>
    <property type="evidence" value="ECO:0007669"/>
    <property type="project" value="UniProtKB-KW"/>
</dbReference>
<evidence type="ECO:0000256" key="3">
    <source>
        <dbReference type="ARBA" id="ARBA00023287"/>
    </source>
</evidence>
<evidence type="ECO:0000313" key="7">
    <source>
        <dbReference type="EMBL" id="SMG56618.1"/>
    </source>
</evidence>
<dbReference type="NCBIfam" id="TIGR02532">
    <property type="entry name" value="IV_pilin_GFxxxE"/>
    <property type="match status" value="1"/>
</dbReference>
<dbReference type="SUPFAM" id="SSF51055">
    <property type="entry name" value="Carbohydrate binding domain"/>
    <property type="match status" value="1"/>
</dbReference>
<dbReference type="EMBL" id="FXAZ01000007">
    <property type="protein sequence ID" value="SMG56618.1"/>
    <property type="molecule type" value="Genomic_DNA"/>
</dbReference>
<evidence type="ECO:0000256" key="5">
    <source>
        <dbReference type="SAM" id="Phobius"/>
    </source>
</evidence>
<dbReference type="GO" id="GO:0030420">
    <property type="term" value="P:establishment of competence for transformation"/>
    <property type="evidence" value="ECO:0007669"/>
    <property type="project" value="UniProtKB-KW"/>
</dbReference>
<evidence type="ECO:0000256" key="4">
    <source>
        <dbReference type="ARBA" id="ARBA00023326"/>
    </source>
</evidence>
<keyword evidence="4" id="KW-0119">Carbohydrate metabolism</keyword>
<keyword evidence="2" id="KW-0378">Hydrolase</keyword>
<feature type="transmembrane region" description="Helical" evidence="5">
    <location>
        <begin position="16"/>
        <end position="38"/>
    </location>
</feature>
<dbReference type="InterPro" id="IPR003610">
    <property type="entry name" value="CBM5/12"/>
</dbReference>
<dbReference type="GO" id="GO:0030246">
    <property type="term" value="F:carbohydrate binding"/>
    <property type="evidence" value="ECO:0007669"/>
    <property type="project" value="InterPro"/>
</dbReference>
<keyword evidence="3" id="KW-0178">Competence</keyword>
<dbReference type="Pfam" id="PF02839">
    <property type="entry name" value="CBM_5_12"/>
    <property type="match status" value="1"/>
</dbReference>
<reference evidence="7 8" key="1">
    <citation type="submission" date="2017-04" db="EMBL/GenBank/DDBJ databases">
        <authorList>
            <person name="Afonso C.L."/>
            <person name="Miller P.J."/>
            <person name="Scott M.A."/>
            <person name="Spackman E."/>
            <person name="Goraichik I."/>
            <person name="Dimitrov K.M."/>
            <person name="Suarez D.L."/>
            <person name="Swayne D.E."/>
        </authorList>
    </citation>
    <scope>NUCLEOTIDE SEQUENCE [LARGE SCALE GENOMIC DNA]</scope>
    <source>
        <strain evidence="7 8">11</strain>
    </source>
</reference>
<evidence type="ECO:0000259" key="6">
    <source>
        <dbReference type="SMART" id="SM00495"/>
    </source>
</evidence>
<organism evidence="7 8">
    <name type="scientific">Paenibacillus aquistagni</name>
    <dbReference type="NCBI Taxonomy" id="1852522"/>
    <lineage>
        <taxon>Bacteria</taxon>
        <taxon>Bacillati</taxon>
        <taxon>Bacillota</taxon>
        <taxon>Bacilli</taxon>
        <taxon>Bacillales</taxon>
        <taxon>Paenibacillaceae</taxon>
        <taxon>Paenibacillus</taxon>
    </lineage>
</organism>
<keyword evidence="4" id="KW-0624">Polysaccharide degradation</keyword>
<evidence type="ECO:0000313" key="8">
    <source>
        <dbReference type="Proteomes" id="UP000193834"/>
    </source>
</evidence>
<keyword evidence="8" id="KW-1185">Reference proteome</keyword>
<dbReference type="InterPro" id="IPR036573">
    <property type="entry name" value="CBM_sf_5/12"/>
</dbReference>
<proteinExistence type="predicted"/>
<dbReference type="GO" id="GO:0009986">
    <property type="term" value="C:cell surface"/>
    <property type="evidence" value="ECO:0007669"/>
    <property type="project" value="UniProtKB-SubCell"/>
</dbReference>
<feature type="domain" description="Chitin-binding type-3" evidence="6">
    <location>
        <begin position="106"/>
        <end position="152"/>
    </location>
</feature>
<dbReference type="InterPro" id="IPR012902">
    <property type="entry name" value="N_methyl_site"/>
</dbReference>
<gene>
    <name evidence="7" type="ORF">SAMN06295960_4175</name>
</gene>
<dbReference type="GO" id="GO:0004553">
    <property type="term" value="F:hydrolase activity, hydrolyzing O-glycosyl compounds"/>
    <property type="evidence" value="ECO:0007669"/>
    <property type="project" value="InterPro"/>
</dbReference>